<organism evidence="1 2">
    <name type="scientific">Lagenidium giganteum</name>
    <dbReference type="NCBI Taxonomy" id="4803"/>
    <lineage>
        <taxon>Eukaryota</taxon>
        <taxon>Sar</taxon>
        <taxon>Stramenopiles</taxon>
        <taxon>Oomycota</taxon>
        <taxon>Peronosporomycetes</taxon>
        <taxon>Pythiales</taxon>
        <taxon>Pythiaceae</taxon>
    </lineage>
</organism>
<accession>A0AAV2YYL6</accession>
<dbReference type="Proteomes" id="UP001146120">
    <property type="component" value="Unassembled WGS sequence"/>
</dbReference>
<name>A0AAV2YYL6_9STRA</name>
<protein>
    <submittedName>
        <fullName evidence="1">Uncharacterized protein</fullName>
    </submittedName>
</protein>
<reference evidence="1" key="2">
    <citation type="journal article" date="2023" name="Microbiol Resour">
        <title>Decontamination and Annotation of the Draft Genome Sequence of the Oomycete Lagenidium giganteum ARSEF 373.</title>
        <authorList>
            <person name="Morgan W.R."/>
            <person name="Tartar A."/>
        </authorList>
    </citation>
    <scope>NUCLEOTIDE SEQUENCE</scope>
    <source>
        <strain evidence="1">ARSEF 373</strain>
    </source>
</reference>
<gene>
    <name evidence="1" type="ORF">N0F65_010244</name>
</gene>
<evidence type="ECO:0000313" key="2">
    <source>
        <dbReference type="Proteomes" id="UP001146120"/>
    </source>
</evidence>
<dbReference type="EMBL" id="DAKRPA010000089">
    <property type="protein sequence ID" value="DAZ99160.1"/>
    <property type="molecule type" value="Genomic_DNA"/>
</dbReference>
<comment type="caution">
    <text evidence="1">The sequence shown here is derived from an EMBL/GenBank/DDBJ whole genome shotgun (WGS) entry which is preliminary data.</text>
</comment>
<dbReference type="AlphaFoldDB" id="A0AAV2YYL6"/>
<sequence length="208" mass="23975">MHVSVSMTDFQRQRMLAVVSWNQSASLKAFCSYFKSEWIIGNFCNWQVFHSSLEYATTNNACETFNAVTTVSNEVETVKHVSANNNEALSTSLEDLLFLSTKARQSTVYERSLQWVTLTILKQDESREGWFVDTRQRHGMCRFWTKFGSCAYVIIARERLRWTPQRLKKSEHLSATVGPNVVVLLEQLELLCGNQISTMMQELQSNQI</sequence>
<evidence type="ECO:0000313" key="1">
    <source>
        <dbReference type="EMBL" id="DAZ99160.1"/>
    </source>
</evidence>
<keyword evidence="2" id="KW-1185">Reference proteome</keyword>
<proteinExistence type="predicted"/>
<reference evidence="1" key="1">
    <citation type="submission" date="2022-11" db="EMBL/GenBank/DDBJ databases">
        <authorList>
            <person name="Morgan W.R."/>
            <person name="Tartar A."/>
        </authorList>
    </citation>
    <scope>NUCLEOTIDE SEQUENCE</scope>
    <source>
        <strain evidence="1">ARSEF 373</strain>
    </source>
</reference>